<dbReference type="FunFam" id="1.10.390.10:FF:000006">
    <property type="entry name" value="Puromycin-sensitive aminopeptidase"/>
    <property type="match status" value="1"/>
</dbReference>
<dbReference type="EC" id="3.4.11.-" evidence="12"/>
<keyword evidence="13" id="KW-0732">Signal</keyword>
<accession>A0A7Y2P0T5</accession>
<dbReference type="InterPro" id="IPR027268">
    <property type="entry name" value="Peptidase_M4/M1_CTD_sf"/>
</dbReference>
<dbReference type="GO" id="GO:0016020">
    <property type="term" value="C:membrane"/>
    <property type="evidence" value="ECO:0007669"/>
    <property type="project" value="TreeGrafter"/>
</dbReference>
<dbReference type="GO" id="GO:0016285">
    <property type="term" value="F:alanyl aminopeptidase activity"/>
    <property type="evidence" value="ECO:0007669"/>
    <property type="project" value="UniProtKB-EC"/>
</dbReference>
<dbReference type="Gene3D" id="1.10.390.10">
    <property type="entry name" value="Neutral Protease Domain 2"/>
    <property type="match status" value="1"/>
</dbReference>
<evidence type="ECO:0000259" key="14">
    <source>
        <dbReference type="Pfam" id="PF01433"/>
    </source>
</evidence>
<gene>
    <name evidence="17" type="ORF">HGB41_16045</name>
</gene>
<feature type="active site" description="Proton acceptor" evidence="9">
    <location>
        <position position="328"/>
    </location>
</feature>
<dbReference type="InterPro" id="IPR034016">
    <property type="entry name" value="M1_APN-typ"/>
</dbReference>
<evidence type="ECO:0000259" key="16">
    <source>
        <dbReference type="Pfam" id="PF17900"/>
    </source>
</evidence>
<evidence type="ECO:0000256" key="11">
    <source>
        <dbReference type="PIRSR" id="PIRSR634016-4"/>
    </source>
</evidence>
<dbReference type="SUPFAM" id="SSF63737">
    <property type="entry name" value="Leukotriene A4 hydrolase N-terminal domain"/>
    <property type="match status" value="1"/>
</dbReference>
<dbReference type="GO" id="GO:0070006">
    <property type="term" value="F:metalloaminopeptidase activity"/>
    <property type="evidence" value="ECO:0007669"/>
    <property type="project" value="TreeGrafter"/>
</dbReference>
<dbReference type="PANTHER" id="PTHR11533:SF174">
    <property type="entry name" value="PUROMYCIN-SENSITIVE AMINOPEPTIDASE-RELATED"/>
    <property type="match status" value="1"/>
</dbReference>
<dbReference type="EMBL" id="JABAIV010000005">
    <property type="protein sequence ID" value="NNG24504.1"/>
    <property type="molecule type" value="Genomic_DNA"/>
</dbReference>
<dbReference type="PRINTS" id="PR00756">
    <property type="entry name" value="ALADIPTASE"/>
</dbReference>
<protein>
    <recommendedName>
        <fullName evidence="12">Aminopeptidase</fullName>
        <ecNumber evidence="12">3.4.11.-</ecNumber>
    </recommendedName>
</protein>
<dbReference type="CDD" id="cd09601">
    <property type="entry name" value="M1_APN-Q_like"/>
    <property type="match status" value="1"/>
</dbReference>
<evidence type="ECO:0000256" key="3">
    <source>
        <dbReference type="ARBA" id="ARBA00022438"/>
    </source>
</evidence>
<comment type="catalytic activity">
    <reaction evidence="1">
        <text>Release of an N-terminal amino acid, Xaa-|-Yaa- from a peptide, amide or arylamide. Xaa is preferably Ala, but may be most amino acids including Pro (slow action). When a terminal hydrophobic residue is followed by a prolyl residue, the two may be released as an intact Xaa-Pro dipeptide.</text>
        <dbReference type="EC" id="3.4.11.2"/>
    </reaction>
</comment>
<evidence type="ECO:0000256" key="13">
    <source>
        <dbReference type="SAM" id="SignalP"/>
    </source>
</evidence>
<feature type="domain" description="ERAP1-like C-terminal" evidence="15">
    <location>
        <begin position="552"/>
        <end position="836"/>
    </location>
</feature>
<evidence type="ECO:0000256" key="2">
    <source>
        <dbReference type="ARBA" id="ARBA00010136"/>
    </source>
</evidence>
<dbReference type="RefSeq" id="WP_171086203.1">
    <property type="nucleotide sequence ID" value="NZ_JABAIV010000005.1"/>
</dbReference>
<dbReference type="Pfam" id="PF01433">
    <property type="entry name" value="Peptidase_M1"/>
    <property type="match status" value="1"/>
</dbReference>
<evidence type="ECO:0000313" key="18">
    <source>
        <dbReference type="Proteomes" id="UP000533905"/>
    </source>
</evidence>
<dbReference type="Pfam" id="PF11838">
    <property type="entry name" value="ERAP1_C"/>
    <property type="match status" value="1"/>
</dbReference>
<keyword evidence="18" id="KW-1185">Reference proteome</keyword>
<comment type="similarity">
    <text evidence="2 12">Belongs to the peptidase M1 family.</text>
</comment>
<evidence type="ECO:0000256" key="1">
    <source>
        <dbReference type="ARBA" id="ARBA00000098"/>
    </source>
</evidence>
<comment type="cofactor">
    <cofactor evidence="10 12">
        <name>Zn(2+)</name>
        <dbReference type="ChEBI" id="CHEBI:29105"/>
    </cofactor>
    <text evidence="10 12">Binds 1 zinc ion per subunit.</text>
</comment>
<evidence type="ECO:0000256" key="9">
    <source>
        <dbReference type="PIRSR" id="PIRSR634016-1"/>
    </source>
</evidence>
<keyword evidence="3 12" id="KW-0031">Aminopeptidase</keyword>
<evidence type="ECO:0000256" key="4">
    <source>
        <dbReference type="ARBA" id="ARBA00022670"/>
    </source>
</evidence>
<keyword evidence="7 10" id="KW-0862">Zinc</keyword>
<evidence type="ECO:0000256" key="6">
    <source>
        <dbReference type="ARBA" id="ARBA00022801"/>
    </source>
</evidence>
<dbReference type="GO" id="GO:0005737">
    <property type="term" value="C:cytoplasm"/>
    <property type="evidence" value="ECO:0007669"/>
    <property type="project" value="TreeGrafter"/>
</dbReference>
<evidence type="ECO:0000259" key="15">
    <source>
        <dbReference type="Pfam" id="PF11838"/>
    </source>
</evidence>
<evidence type="ECO:0000256" key="12">
    <source>
        <dbReference type="RuleBase" id="RU364040"/>
    </source>
</evidence>
<dbReference type="InterPro" id="IPR024571">
    <property type="entry name" value="ERAP1-like_C_dom"/>
</dbReference>
<organism evidence="17 18">
    <name type="scientific">Telluria aromaticivorans</name>
    <dbReference type="NCBI Taxonomy" id="2725995"/>
    <lineage>
        <taxon>Bacteria</taxon>
        <taxon>Pseudomonadati</taxon>
        <taxon>Pseudomonadota</taxon>
        <taxon>Betaproteobacteria</taxon>
        <taxon>Burkholderiales</taxon>
        <taxon>Oxalobacteraceae</taxon>
        <taxon>Telluria group</taxon>
        <taxon>Telluria</taxon>
    </lineage>
</organism>
<dbReference type="InterPro" id="IPR001930">
    <property type="entry name" value="Peptidase_M1"/>
</dbReference>
<feature type="site" description="Transition state stabilizer" evidence="11">
    <location>
        <position position="412"/>
    </location>
</feature>
<name>A0A7Y2P0T5_9BURK</name>
<dbReference type="PANTHER" id="PTHR11533">
    <property type="entry name" value="PROTEASE M1 ZINC METALLOPROTEASE"/>
    <property type="match status" value="1"/>
</dbReference>
<proteinExistence type="inferred from homology"/>
<dbReference type="Gene3D" id="2.60.40.1730">
    <property type="entry name" value="tricorn interacting facor f3 domain"/>
    <property type="match status" value="1"/>
</dbReference>
<evidence type="ECO:0000256" key="7">
    <source>
        <dbReference type="ARBA" id="ARBA00022833"/>
    </source>
</evidence>
<keyword evidence="5 10" id="KW-0479">Metal-binding</keyword>
<keyword evidence="8 12" id="KW-0482">Metalloprotease</keyword>
<dbReference type="GO" id="GO:0008270">
    <property type="term" value="F:zinc ion binding"/>
    <property type="evidence" value="ECO:0007669"/>
    <property type="project" value="UniProtKB-UniRule"/>
</dbReference>
<dbReference type="GO" id="GO:0005615">
    <property type="term" value="C:extracellular space"/>
    <property type="evidence" value="ECO:0007669"/>
    <property type="project" value="TreeGrafter"/>
</dbReference>
<dbReference type="InterPro" id="IPR045357">
    <property type="entry name" value="Aminopeptidase_N-like_N"/>
</dbReference>
<feature type="binding site" evidence="10">
    <location>
        <position position="327"/>
    </location>
    <ligand>
        <name>Zn(2+)</name>
        <dbReference type="ChEBI" id="CHEBI:29105"/>
        <note>catalytic</note>
    </ligand>
</feature>
<evidence type="ECO:0000256" key="10">
    <source>
        <dbReference type="PIRSR" id="PIRSR634016-3"/>
    </source>
</evidence>
<evidence type="ECO:0000256" key="8">
    <source>
        <dbReference type="ARBA" id="ARBA00023049"/>
    </source>
</evidence>
<dbReference type="Gene3D" id="2.60.40.1910">
    <property type="match status" value="1"/>
</dbReference>
<dbReference type="GO" id="GO:0043171">
    <property type="term" value="P:peptide catabolic process"/>
    <property type="evidence" value="ECO:0007669"/>
    <property type="project" value="TreeGrafter"/>
</dbReference>
<keyword evidence="4 12" id="KW-0645">Protease</keyword>
<reference evidence="17 18" key="1">
    <citation type="submission" date="2020-04" db="EMBL/GenBank/DDBJ databases">
        <title>Massilia sp. nov., a cold adapted bacteria isolated from Arctic soil.</title>
        <authorList>
            <person name="Son J."/>
            <person name="Ka J.-O."/>
        </authorList>
    </citation>
    <scope>NUCLEOTIDE SEQUENCE [LARGE SCALE GENOMIC DNA]</scope>
    <source>
        <strain evidence="17 18">ML15P13</strain>
    </source>
</reference>
<dbReference type="AlphaFoldDB" id="A0A7Y2P0T5"/>
<dbReference type="Proteomes" id="UP000533905">
    <property type="component" value="Unassembled WGS sequence"/>
</dbReference>
<dbReference type="InterPro" id="IPR014782">
    <property type="entry name" value="Peptidase_M1_dom"/>
</dbReference>
<dbReference type="GO" id="GO:0006508">
    <property type="term" value="P:proteolysis"/>
    <property type="evidence" value="ECO:0007669"/>
    <property type="project" value="UniProtKB-KW"/>
</dbReference>
<feature type="binding site" evidence="10">
    <location>
        <position position="331"/>
    </location>
    <ligand>
        <name>Zn(2+)</name>
        <dbReference type="ChEBI" id="CHEBI:29105"/>
        <note>catalytic</note>
    </ligand>
</feature>
<comment type="caution">
    <text evidence="17">The sequence shown here is derived from an EMBL/GenBank/DDBJ whole genome shotgun (WGS) entry which is preliminary data.</text>
</comment>
<evidence type="ECO:0000313" key="17">
    <source>
        <dbReference type="EMBL" id="NNG24504.1"/>
    </source>
</evidence>
<feature type="signal peptide" evidence="13">
    <location>
        <begin position="1"/>
        <end position="21"/>
    </location>
</feature>
<sequence length="876" mass="96651">MRVARTAVAVAFALSAATAQAEAPFSFAATPGKLPKDVIPLQYAAHIMPDVAGNTFRGTQTVEIEVLKTTSTIMLNADNLEIDAASLSGKGIGKLVLTPVLDKTQQTLRFDLPAPLAPGKYDLAMSFRGQINREGRGLFYVNYKAGSADKKLIATTMAPSDARRMLPTWDEPAFRARFKLTVDVPGHFKAYSTTPIEKQEKLAGGMQRISFGNTPKMPSYLVVLVAGELERLAGKQDGVDIGIVTTEGKLGSAVFPLAATRDLLHYFNNYFGIPYPLPKLDQIAIPGGFNGAMENWGAVVYNEPTLLYDPKKSPEKVKKFTFNINAHEVAHQWFGNLVTMAWWDNLWLNEGFASWMASKATQHFHPEWRPYLDSIAEREYVMNLDARKTTHPIQTPIDTEAQAAAAFDAITYEKGEAFLRMLEAYLGEEPFRKGIRAYMAKHQYSNTTSADLWAALEKASGKPVAKLASDWTTQPGFPLIKVEQVCEDGKRKVTLSQEQYRLDEPPVEKRLWNVPLQVGTVNGKAWYTLLSGPSTTLTQASCEGALVVDPYSVGYFRLHYDPVSFRALAEQAPRLPDSTRLRLLADTWSLASNGRMGLDGYLNLVRRYGDEPRLAVWEAILSHLRTLDSLARGEPERALIRRFFIDLARPKFDQLGWDEKPGETIEDGQLRGMLATSLARAGDPVAIAEGRARFARLLQDPAAVPPSMIDFVTATAGRYADAATYDILAARAANAPTSEERNRYGRALAVAQDPALAARTLQSLLSPQTPPDLVPYIVGGVANEHQEQTWNFAMANREALLNNMESLGRNAVFASIVASSSNPAHAEMMEAYMRKHFGPDGVVEAERVGNGVRVRAAQKARLLPQVRAALQYLHHN</sequence>
<keyword evidence="6 12" id="KW-0378">Hydrolase</keyword>
<feature type="domain" description="Aminopeptidase N-like N-terminal" evidence="16">
    <location>
        <begin position="40"/>
        <end position="221"/>
    </location>
</feature>
<feature type="binding site" evidence="10">
    <location>
        <position position="350"/>
    </location>
    <ligand>
        <name>Zn(2+)</name>
        <dbReference type="ChEBI" id="CHEBI:29105"/>
        <note>catalytic</note>
    </ligand>
</feature>
<evidence type="ECO:0000256" key="5">
    <source>
        <dbReference type="ARBA" id="ARBA00022723"/>
    </source>
</evidence>
<dbReference type="Gene3D" id="1.25.50.20">
    <property type="match status" value="1"/>
</dbReference>
<dbReference type="InterPro" id="IPR050344">
    <property type="entry name" value="Peptidase_M1_aminopeptidases"/>
</dbReference>
<dbReference type="Pfam" id="PF17900">
    <property type="entry name" value="Peptidase_M1_N"/>
    <property type="match status" value="1"/>
</dbReference>
<dbReference type="InterPro" id="IPR042097">
    <property type="entry name" value="Aminopeptidase_N-like_N_sf"/>
</dbReference>
<dbReference type="GO" id="GO:0042277">
    <property type="term" value="F:peptide binding"/>
    <property type="evidence" value="ECO:0007669"/>
    <property type="project" value="TreeGrafter"/>
</dbReference>
<dbReference type="SUPFAM" id="SSF55486">
    <property type="entry name" value="Metalloproteases ('zincins'), catalytic domain"/>
    <property type="match status" value="1"/>
</dbReference>
<feature type="domain" description="Peptidase M1 membrane alanine aminopeptidase" evidence="14">
    <location>
        <begin position="257"/>
        <end position="471"/>
    </location>
</feature>
<feature type="chain" id="PRO_5031150041" description="Aminopeptidase" evidence="13">
    <location>
        <begin position="22"/>
        <end position="876"/>
    </location>
</feature>